<dbReference type="RefSeq" id="XP_044653415.1">
    <property type="nucleotide sequence ID" value="XM_044797480.1"/>
</dbReference>
<evidence type="ECO:0000256" key="2">
    <source>
        <dbReference type="SAM" id="Phobius"/>
    </source>
</evidence>
<proteinExistence type="predicted"/>
<keyword evidence="2" id="KW-0472">Membrane</keyword>
<dbReference type="AlphaFoldDB" id="A0A9P3F9I5"/>
<dbReference type="PANTHER" id="PTHR16861:SF4">
    <property type="entry name" value="SH3 DOMAIN PROTEIN (AFU_ORTHOLOGUE AFUA_1G13610)"/>
    <property type="match status" value="1"/>
</dbReference>
<evidence type="ECO:0000313" key="4">
    <source>
        <dbReference type="Proteomes" id="UP000825890"/>
    </source>
</evidence>
<dbReference type="GeneID" id="68287901"/>
<dbReference type="PANTHER" id="PTHR16861">
    <property type="entry name" value="GLYCOPROTEIN 38"/>
    <property type="match status" value="1"/>
</dbReference>
<protein>
    <submittedName>
        <fullName evidence="3">Uncharacterized protein</fullName>
    </submittedName>
</protein>
<dbReference type="OrthoDB" id="5421765at2759"/>
<feature type="compositionally biased region" description="Low complexity" evidence="1">
    <location>
        <begin position="144"/>
        <end position="186"/>
    </location>
</feature>
<keyword evidence="4" id="KW-1185">Reference proteome</keyword>
<name>A0A9P3F9I5_9PEZI</name>
<dbReference type="EMBL" id="BOLY01000002">
    <property type="protein sequence ID" value="GIZ38928.1"/>
    <property type="molecule type" value="Genomic_DNA"/>
</dbReference>
<keyword evidence="2" id="KW-0812">Transmembrane</keyword>
<feature type="transmembrane region" description="Helical" evidence="2">
    <location>
        <begin position="208"/>
        <end position="229"/>
    </location>
</feature>
<evidence type="ECO:0000313" key="3">
    <source>
        <dbReference type="EMBL" id="GIZ38928.1"/>
    </source>
</evidence>
<sequence length="524" mass="56029">MSNNITIAYPTGDTAGVVGYAARFSPAPTVTPIQAPASTASAANITVLPTGFVLYLPYEVQNATIVTLSTLYAALDGAYPGARTVSGTPSRALQIIEGEATPITGPEFTFGRDGGTIYIPVDNVLSADAPIDMSSGIVALRNGSPAADTTSSAPPTASTISSTGTGGTETPTSIPSTASTTTPRPSDAASNNSTANIDDGTPYGPGTLAGGIIGAFLAALLLCALLWFFCIRRRRPRRSASQARYSGSSNEYPLDAMSKDHEKSQTVVAASSVTGWQKHLPQEKDDGTITKLFKSIFEQTQMHMEGYYVSNPQDLSDASIATVRELSEDDLPLLLPQTQKQILLLEGILLRFMIRRVSGRSDVQDSFLPGDLSRIAKNNRWYMERESGQSGIAASGKKRGFSQALAQWRQLTGFLLPNHKDDQAYQNELGTKIEAAVQDIDSAYSPWEASGKNSDKRRESLRGLLQQVSDAGLLLFTQPSTFLFDWSTPAQSDSRTVTISPALLRENEGSAREDVLIKGTQGKL</sequence>
<organism evidence="3 4">
    <name type="scientific">Cercospora kikuchii</name>
    <dbReference type="NCBI Taxonomy" id="84275"/>
    <lineage>
        <taxon>Eukaryota</taxon>
        <taxon>Fungi</taxon>
        <taxon>Dikarya</taxon>
        <taxon>Ascomycota</taxon>
        <taxon>Pezizomycotina</taxon>
        <taxon>Dothideomycetes</taxon>
        <taxon>Dothideomycetidae</taxon>
        <taxon>Mycosphaerellales</taxon>
        <taxon>Mycosphaerellaceae</taxon>
        <taxon>Cercospora</taxon>
    </lineage>
</organism>
<reference evidence="3 4" key="1">
    <citation type="submission" date="2021-01" db="EMBL/GenBank/DDBJ databases">
        <title>Cercospora kikuchii MAFF 305040 whole genome shotgun sequence.</title>
        <authorList>
            <person name="Kashiwa T."/>
            <person name="Suzuki T."/>
        </authorList>
    </citation>
    <scope>NUCLEOTIDE SEQUENCE [LARGE SCALE GENOMIC DNA]</scope>
    <source>
        <strain evidence="3 4">MAFF 305040</strain>
    </source>
</reference>
<keyword evidence="2" id="KW-1133">Transmembrane helix</keyword>
<accession>A0A9P3F9I5</accession>
<gene>
    <name evidence="3" type="ORF">CKM354_000232600</name>
</gene>
<evidence type="ECO:0000256" key="1">
    <source>
        <dbReference type="SAM" id="MobiDB-lite"/>
    </source>
</evidence>
<dbReference type="Proteomes" id="UP000825890">
    <property type="component" value="Unassembled WGS sequence"/>
</dbReference>
<comment type="caution">
    <text evidence="3">The sequence shown here is derived from an EMBL/GenBank/DDBJ whole genome shotgun (WGS) entry which is preliminary data.</text>
</comment>
<feature type="region of interest" description="Disordered" evidence="1">
    <location>
        <begin position="144"/>
        <end position="198"/>
    </location>
</feature>